<dbReference type="Proteomes" id="UP001341840">
    <property type="component" value="Unassembled WGS sequence"/>
</dbReference>
<dbReference type="InterPro" id="IPR012337">
    <property type="entry name" value="RNaseH-like_sf"/>
</dbReference>
<protein>
    <recommendedName>
        <fullName evidence="1">RNase H type-1 domain-containing protein</fullName>
    </recommendedName>
</protein>
<name>A0ABU6ZDU7_9FABA</name>
<gene>
    <name evidence="2" type="ORF">PIB30_041815</name>
</gene>
<keyword evidence="3" id="KW-1185">Reference proteome</keyword>
<accession>A0ABU6ZDU7</accession>
<dbReference type="PANTHER" id="PTHR47723">
    <property type="entry name" value="OS05G0353850 PROTEIN"/>
    <property type="match status" value="1"/>
</dbReference>
<dbReference type="InterPro" id="IPR036397">
    <property type="entry name" value="RNaseH_sf"/>
</dbReference>
<reference evidence="2 3" key="1">
    <citation type="journal article" date="2023" name="Plants (Basel)">
        <title>Bridging the Gap: Combining Genomics and Transcriptomics Approaches to Understand Stylosanthes scabra, an Orphan Legume from the Brazilian Caatinga.</title>
        <authorList>
            <person name="Ferreira-Neto J.R.C."/>
            <person name="da Silva M.D."/>
            <person name="Binneck E."/>
            <person name="de Melo N.F."/>
            <person name="da Silva R.H."/>
            <person name="de Melo A.L.T.M."/>
            <person name="Pandolfi V."/>
            <person name="Bustamante F.O."/>
            <person name="Brasileiro-Vidal A.C."/>
            <person name="Benko-Iseppon A.M."/>
        </authorList>
    </citation>
    <scope>NUCLEOTIDE SEQUENCE [LARGE SCALE GENOMIC DNA]</scope>
    <source>
        <tissue evidence="2">Leaves</tissue>
    </source>
</reference>
<proteinExistence type="predicted"/>
<evidence type="ECO:0000259" key="1">
    <source>
        <dbReference type="Pfam" id="PF13456"/>
    </source>
</evidence>
<evidence type="ECO:0000313" key="2">
    <source>
        <dbReference type="EMBL" id="MED6220121.1"/>
    </source>
</evidence>
<dbReference type="InterPro" id="IPR002156">
    <property type="entry name" value="RNaseH_domain"/>
</dbReference>
<dbReference type="CDD" id="cd06222">
    <property type="entry name" value="RNase_H_like"/>
    <property type="match status" value="1"/>
</dbReference>
<sequence>MKGRESLFAAGSILRYTSLFSDVHSKWLPPPQDSFKINCDASVMGLVLAWECGMKSIVCQTDSLDIYLTLTAYSDYVAEGDLLEKILELRLRSWDVQFEHINRDCNTAADFLAKQGAKVVKDYVEWLEPRSELNLLLTADLA</sequence>
<dbReference type="PANTHER" id="PTHR47723:SF19">
    <property type="entry name" value="POLYNUCLEOTIDYL TRANSFERASE, RIBONUCLEASE H-LIKE SUPERFAMILY PROTEIN"/>
    <property type="match status" value="1"/>
</dbReference>
<dbReference type="InterPro" id="IPR044730">
    <property type="entry name" value="RNase_H-like_dom_plant"/>
</dbReference>
<evidence type="ECO:0000313" key="3">
    <source>
        <dbReference type="Proteomes" id="UP001341840"/>
    </source>
</evidence>
<dbReference type="EMBL" id="JASCZI010272094">
    <property type="protein sequence ID" value="MED6220121.1"/>
    <property type="molecule type" value="Genomic_DNA"/>
</dbReference>
<dbReference type="Pfam" id="PF13456">
    <property type="entry name" value="RVT_3"/>
    <property type="match status" value="1"/>
</dbReference>
<dbReference type="InterPro" id="IPR053151">
    <property type="entry name" value="RNase_H-like"/>
</dbReference>
<organism evidence="2 3">
    <name type="scientific">Stylosanthes scabra</name>
    <dbReference type="NCBI Taxonomy" id="79078"/>
    <lineage>
        <taxon>Eukaryota</taxon>
        <taxon>Viridiplantae</taxon>
        <taxon>Streptophyta</taxon>
        <taxon>Embryophyta</taxon>
        <taxon>Tracheophyta</taxon>
        <taxon>Spermatophyta</taxon>
        <taxon>Magnoliopsida</taxon>
        <taxon>eudicotyledons</taxon>
        <taxon>Gunneridae</taxon>
        <taxon>Pentapetalae</taxon>
        <taxon>rosids</taxon>
        <taxon>fabids</taxon>
        <taxon>Fabales</taxon>
        <taxon>Fabaceae</taxon>
        <taxon>Papilionoideae</taxon>
        <taxon>50 kb inversion clade</taxon>
        <taxon>dalbergioids sensu lato</taxon>
        <taxon>Dalbergieae</taxon>
        <taxon>Pterocarpus clade</taxon>
        <taxon>Stylosanthes</taxon>
    </lineage>
</organism>
<dbReference type="SUPFAM" id="SSF53098">
    <property type="entry name" value="Ribonuclease H-like"/>
    <property type="match status" value="1"/>
</dbReference>
<feature type="domain" description="RNase H type-1" evidence="1">
    <location>
        <begin position="23"/>
        <end position="115"/>
    </location>
</feature>
<comment type="caution">
    <text evidence="2">The sequence shown here is derived from an EMBL/GenBank/DDBJ whole genome shotgun (WGS) entry which is preliminary data.</text>
</comment>
<dbReference type="Gene3D" id="3.30.420.10">
    <property type="entry name" value="Ribonuclease H-like superfamily/Ribonuclease H"/>
    <property type="match status" value="1"/>
</dbReference>